<keyword evidence="12 13" id="KW-0472">Membrane</keyword>
<evidence type="ECO:0000256" key="5">
    <source>
        <dbReference type="ARBA" id="ARBA00022519"/>
    </source>
</evidence>
<feature type="transmembrane region" description="Helical" evidence="13">
    <location>
        <begin position="433"/>
        <end position="455"/>
    </location>
</feature>
<evidence type="ECO:0000313" key="14">
    <source>
        <dbReference type="EMBL" id="SMP08799.1"/>
    </source>
</evidence>
<keyword evidence="6 13" id="KW-0349">Heme</keyword>
<feature type="transmembrane region" description="Helical" evidence="13">
    <location>
        <begin position="225"/>
        <end position="247"/>
    </location>
</feature>
<evidence type="ECO:0000256" key="6">
    <source>
        <dbReference type="ARBA" id="ARBA00022617"/>
    </source>
</evidence>
<evidence type="ECO:0000256" key="3">
    <source>
        <dbReference type="ARBA" id="ARBA00022448"/>
    </source>
</evidence>
<dbReference type="RefSeq" id="WP_283400144.1">
    <property type="nucleotide sequence ID" value="NZ_FXUB01000001.1"/>
</dbReference>
<keyword evidence="9 13" id="KW-0249">Electron transport</keyword>
<comment type="subcellular location">
    <subcellularLocation>
        <location evidence="1">Cell inner membrane</location>
        <topology evidence="1">Multi-pass membrane protein</topology>
    </subcellularLocation>
</comment>
<evidence type="ECO:0000256" key="13">
    <source>
        <dbReference type="PIRNR" id="PIRNR006446"/>
    </source>
</evidence>
<evidence type="ECO:0000256" key="11">
    <source>
        <dbReference type="ARBA" id="ARBA00023004"/>
    </source>
</evidence>
<evidence type="ECO:0000256" key="10">
    <source>
        <dbReference type="ARBA" id="ARBA00022989"/>
    </source>
</evidence>
<feature type="transmembrane region" description="Helical" evidence="13">
    <location>
        <begin position="373"/>
        <end position="392"/>
    </location>
</feature>
<evidence type="ECO:0000256" key="12">
    <source>
        <dbReference type="ARBA" id="ARBA00023136"/>
    </source>
</evidence>
<keyword evidence="3 13" id="KW-0813">Transport</keyword>
<keyword evidence="11 13" id="KW-0408">Iron</keyword>
<reference evidence="14 15" key="1">
    <citation type="submission" date="2017-05" db="EMBL/GenBank/DDBJ databases">
        <authorList>
            <person name="Varghese N."/>
            <person name="Submissions S."/>
        </authorList>
    </citation>
    <scope>NUCLEOTIDE SEQUENCE [LARGE SCALE GENOMIC DNA]</scope>
    <source>
        <strain evidence="14 15">DSM 15522</strain>
    </source>
</reference>
<evidence type="ECO:0000256" key="8">
    <source>
        <dbReference type="ARBA" id="ARBA00022723"/>
    </source>
</evidence>
<dbReference type="InterPro" id="IPR002585">
    <property type="entry name" value="Cyt-d_ubiquinol_oxidase_su_1"/>
</dbReference>
<accession>A0ABY1NGG8</accession>
<dbReference type="PIRSF" id="PIRSF006446">
    <property type="entry name" value="Cyt_quinol_oxidase_1"/>
    <property type="match status" value="1"/>
</dbReference>
<feature type="transmembrane region" description="Helical" evidence="13">
    <location>
        <begin position="189"/>
        <end position="213"/>
    </location>
</feature>
<name>A0ABY1NGG8_9BACT</name>
<feature type="transmembrane region" description="Helical" evidence="13">
    <location>
        <begin position="338"/>
        <end position="361"/>
    </location>
</feature>
<keyword evidence="7 13" id="KW-0812">Transmembrane</keyword>
<evidence type="ECO:0000256" key="9">
    <source>
        <dbReference type="ARBA" id="ARBA00022982"/>
    </source>
</evidence>
<dbReference type="Pfam" id="PF01654">
    <property type="entry name" value="Cyt_bd_oxida_I"/>
    <property type="match status" value="1"/>
</dbReference>
<keyword evidence="8 13" id="KW-0479">Metal-binding</keyword>
<gene>
    <name evidence="14" type="ORF">SAMN06265339_0651</name>
</gene>
<sequence length="469" mass="52040">MDVSPFVLLVSRLQFAMTAFFHFIFVPLTLGLSTLAAIMLTLHYATGKEIYRDMAKFWAKLFAINFALGVATGLVHEFEFGMNWSVYSRFVGDIFGAPLAIEGLLAFFMESTFMGVFLFGWDKVPKAVHLLAAWLSSIGSNLSALWILIANGWMQHPVGAKVEMAAAGKRAVLSDWWAVVFNPVADVKFWHTTTAGMILSAVFVLSISAYHLLKKQHVEFFKKSAYIALVFGLIASVGEVVIGDIHAHEVAKTQPTKLAAGEALWHTTKGANLLMFAWADQNSQKNIIEIPVPIPGLLSFLATHSFNGELKGAAELQKQFEAQFGPGNYIPPVNFSFWSFHLMVYLGFYFVLLFLVGLIKYKNLENSTGFLKLALYSLPLPYIACWLGWAFAEVGRQPWIVYPLTDDFGKILLPQIGLKTANAVSPLTNVEVVITYVVFLATFIALAIADFYLLAKFATKGPEKEAELY</sequence>
<keyword evidence="4 13" id="KW-1003">Cell membrane</keyword>
<keyword evidence="10 13" id="KW-1133">Transmembrane helix</keyword>
<comment type="similarity">
    <text evidence="2 13">Belongs to the cytochrome ubiquinol oxidase subunit 1 family.</text>
</comment>
<evidence type="ECO:0000256" key="4">
    <source>
        <dbReference type="ARBA" id="ARBA00022475"/>
    </source>
</evidence>
<evidence type="ECO:0000256" key="1">
    <source>
        <dbReference type="ARBA" id="ARBA00004429"/>
    </source>
</evidence>
<proteinExistence type="inferred from homology"/>
<dbReference type="PANTHER" id="PTHR30365">
    <property type="entry name" value="CYTOCHROME D UBIQUINOL OXIDASE"/>
    <property type="match status" value="1"/>
</dbReference>
<dbReference type="Proteomes" id="UP001157911">
    <property type="component" value="Unassembled WGS sequence"/>
</dbReference>
<feature type="transmembrane region" description="Helical" evidence="13">
    <location>
        <begin position="95"/>
        <end position="119"/>
    </location>
</feature>
<protein>
    <submittedName>
        <fullName evidence="14">Cytochrome bd-I ubiquinol oxidase subunit 1 apoprotein</fullName>
    </submittedName>
</protein>
<dbReference type="EMBL" id="FXUB01000001">
    <property type="protein sequence ID" value="SMP08799.1"/>
    <property type="molecule type" value="Genomic_DNA"/>
</dbReference>
<feature type="transmembrane region" description="Helical" evidence="13">
    <location>
        <begin position="131"/>
        <end position="154"/>
    </location>
</feature>
<feature type="transmembrane region" description="Helical" evidence="13">
    <location>
        <begin position="57"/>
        <end position="75"/>
    </location>
</feature>
<comment type="caution">
    <text evidence="14">The sequence shown here is derived from an EMBL/GenBank/DDBJ whole genome shotgun (WGS) entry which is preliminary data.</text>
</comment>
<dbReference type="PANTHER" id="PTHR30365:SF0">
    <property type="entry name" value="CYTOCHROME BD-I UBIQUINOL OXIDASE SUBUNIT 1"/>
    <property type="match status" value="1"/>
</dbReference>
<keyword evidence="15" id="KW-1185">Reference proteome</keyword>
<feature type="transmembrane region" description="Helical" evidence="13">
    <location>
        <begin position="20"/>
        <end position="45"/>
    </location>
</feature>
<keyword evidence="5" id="KW-0997">Cell inner membrane</keyword>
<organism evidence="14 15">
    <name type="scientific">Desulfurobacterium pacificum</name>
    <dbReference type="NCBI Taxonomy" id="240166"/>
    <lineage>
        <taxon>Bacteria</taxon>
        <taxon>Pseudomonadati</taxon>
        <taxon>Aquificota</taxon>
        <taxon>Aquificia</taxon>
        <taxon>Desulfurobacteriales</taxon>
        <taxon>Desulfurobacteriaceae</taxon>
        <taxon>Desulfurobacterium</taxon>
    </lineage>
</organism>
<evidence type="ECO:0000256" key="7">
    <source>
        <dbReference type="ARBA" id="ARBA00022692"/>
    </source>
</evidence>
<evidence type="ECO:0000256" key="2">
    <source>
        <dbReference type="ARBA" id="ARBA00009819"/>
    </source>
</evidence>
<evidence type="ECO:0000313" key="15">
    <source>
        <dbReference type="Proteomes" id="UP001157911"/>
    </source>
</evidence>